<dbReference type="Pfam" id="PF00295">
    <property type="entry name" value="Glyco_hydro_28"/>
    <property type="match status" value="1"/>
</dbReference>
<dbReference type="InterPro" id="IPR051801">
    <property type="entry name" value="GH28_Enzymes"/>
</dbReference>
<protein>
    <submittedName>
        <fullName evidence="6">DUF3826 domain-containing protein</fullName>
    </submittedName>
</protein>
<comment type="similarity">
    <text evidence="1 4">Belongs to the glycosyl hydrolase 28 family.</text>
</comment>
<feature type="chain" id="PRO_5017286802" evidence="5">
    <location>
        <begin position="21"/>
        <end position="1086"/>
    </location>
</feature>
<dbReference type="InterPro" id="IPR024284">
    <property type="entry name" value="DUF3826"/>
</dbReference>
<dbReference type="PANTHER" id="PTHR31339:SF9">
    <property type="entry name" value="PLASMIN AND FIBRONECTIN-BINDING PROTEIN A"/>
    <property type="match status" value="1"/>
</dbReference>
<evidence type="ECO:0000256" key="4">
    <source>
        <dbReference type="RuleBase" id="RU361169"/>
    </source>
</evidence>
<dbReference type="InterPro" id="IPR029058">
    <property type="entry name" value="AB_hydrolase_fold"/>
</dbReference>
<keyword evidence="5" id="KW-0732">Signal</keyword>
<dbReference type="Pfam" id="PF12875">
    <property type="entry name" value="DUF3826"/>
    <property type="match status" value="1"/>
</dbReference>
<reference evidence="6 7" key="1">
    <citation type="submission" date="2018-08" db="EMBL/GenBank/DDBJ databases">
        <title>A genome reference for cultivated species of the human gut microbiota.</title>
        <authorList>
            <person name="Zou Y."/>
            <person name="Xue W."/>
            <person name="Luo G."/>
        </authorList>
    </citation>
    <scope>NUCLEOTIDE SEQUENCE [LARGE SCALE GENOMIC DNA]</scope>
    <source>
        <strain evidence="6 7">AF20-9LB</strain>
    </source>
</reference>
<dbReference type="Gene3D" id="2.160.20.10">
    <property type="entry name" value="Single-stranded right-handed beta-helix, Pectin lyase-like"/>
    <property type="match status" value="1"/>
</dbReference>
<dbReference type="Gene3D" id="3.40.50.1820">
    <property type="entry name" value="alpha/beta hydrolase"/>
    <property type="match status" value="1"/>
</dbReference>
<dbReference type="EMBL" id="QRVZ01000010">
    <property type="protein sequence ID" value="RGS82981.1"/>
    <property type="molecule type" value="Genomic_DNA"/>
</dbReference>
<keyword evidence="2 4" id="KW-0378">Hydrolase</keyword>
<dbReference type="SUPFAM" id="SSF51126">
    <property type="entry name" value="Pectin lyase-like"/>
    <property type="match status" value="1"/>
</dbReference>
<evidence type="ECO:0000256" key="1">
    <source>
        <dbReference type="ARBA" id="ARBA00008834"/>
    </source>
</evidence>
<dbReference type="InterPro" id="IPR011050">
    <property type="entry name" value="Pectin_lyase_fold/virulence"/>
</dbReference>
<keyword evidence="3 4" id="KW-0326">Glycosidase</keyword>
<dbReference type="InterPro" id="IPR006626">
    <property type="entry name" value="PbH1"/>
</dbReference>
<organism evidence="6 7">
    <name type="scientific">Bacteroides ovatus</name>
    <dbReference type="NCBI Taxonomy" id="28116"/>
    <lineage>
        <taxon>Bacteria</taxon>
        <taxon>Pseudomonadati</taxon>
        <taxon>Bacteroidota</taxon>
        <taxon>Bacteroidia</taxon>
        <taxon>Bacteroidales</taxon>
        <taxon>Bacteroidaceae</taxon>
        <taxon>Bacteroides</taxon>
    </lineage>
</organism>
<dbReference type="AlphaFoldDB" id="A0A395VV81"/>
<dbReference type="GO" id="GO:0005975">
    <property type="term" value="P:carbohydrate metabolic process"/>
    <property type="evidence" value="ECO:0007669"/>
    <property type="project" value="InterPro"/>
</dbReference>
<dbReference type="PROSITE" id="PS00502">
    <property type="entry name" value="POLYGALACTURONASE"/>
    <property type="match status" value="1"/>
</dbReference>
<dbReference type="InterPro" id="IPR012334">
    <property type="entry name" value="Pectin_lyas_fold"/>
</dbReference>
<gene>
    <name evidence="6" type="ORF">DWX70_13680</name>
</gene>
<evidence type="ECO:0000256" key="2">
    <source>
        <dbReference type="ARBA" id="ARBA00022801"/>
    </source>
</evidence>
<proteinExistence type="inferred from homology"/>
<dbReference type="Proteomes" id="UP000266492">
    <property type="component" value="Unassembled WGS sequence"/>
</dbReference>
<name>A0A395VV81_BACOV</name>
<dbReference type="RefSeq" id="WP_118418829.1">
    <property type="nucleotide sequence ID" value="NZ_JAQDLI010000010.1"/>
</dbReference>
<dbReference type="GO" id="GO:0004650">
    <property type="term" value="F:polygalacturonase activity"/>
    <property type="evidence" value="ECO:0007669"/>
    <property type="project" value="InterPro"/>
</dbReference>
<evidence type="ECO:0000313" key="7">
    <source>
        <dbReference type="Proteomes" id="UP000266492"/>
    </source>
</evidence>
<dbReference type="InterPro" id="IPR000743">
    <property type="entry name" value="Glyco_hydro_28"/>
</dbReference>
<dbReference type="SMART" id="SM00710">
    <property type="entry name" value="PbH1"/>
    <property type="match status" value="6"/>
</dbReference>
<dbReference type="PANTHER" id="PTHR31339">
    <property type="entry name" value="PECTIN LYASE-RELATED"/>
    <property type="match status" value="1"/>
</dbReference>
<comment type="caution">
    <text evidence="6">The sequence shown here is derived from an EMBL/GenBank/DDBJ whole genome shotgun (WGS) entry which is preliminary data.</text>
</comment>
<sequence length="1086" mass="121512">MNLRTTLIVFLCFCATTVLRAERVDMLKAGAKANGKTLNTKLINSTIDRLNRGGGGTLFFPAGTYLTGSIHLKSNITLELEAGATLLFSDNFDDYLPFVEVRHEGVMMKSFQPLIYAVDAENITIKGEGTLDGQGKKWWMEFFRVMIDLKDNGMRDVNKYQPLWDAANDTTAIYAETNKDYVNTLQRRFFRPPFIQPVRCKKVKIEGVKIINSPFWTVNPEFCDNVTIKGITIDNAPSPNTDGVNPESCRNVHISDCHISVGDDCITIKSGRDAQARRLGVPCENITITNCTMLSGHGGVVIGSEMSGSVRKVTISNCVFDGTDRGIRIKSTRGRGGVVEDIRVSNVVMSNIKQEAVVLNLKYSKMPAEPKSERTPIFRNVHISGMTVTNVKTPIKIVGLEEAPISDIVLRDIHIQGGKQKCIFENCERITMDDVIVNGVLLAASLSAEAQTQTYETEFARPLNEVLTDIQNRFGVRLKYDIDTVGKVLSYADFRIRPYSVEESLTNVLAPFDYKFVKQKGNMYKLKAYEYPRRTDADGEKMLAYLNTLYADRQAFELRVDSLKKEVRQRLGIDTLLAQCVKSKPILSKIRKFDGYTVQNFALETLPGLYVCGSIYTPQSKGKHALIICPNGHFGGGRYREDQQQRMGTLARMGAVCVDYDLFGWGESALQVGSAAHRSSAAHTIQAMNGLLILDYMLASRKDIDTSRIGMNGGSGGGTHTVLLSVLDDRFTASAPVVSLASHFDGGCPCESGMPIQLSAGGTCNAELAATFAPRPQLIVSDGGDWTASVPTLEFPYLQRIYGFYQAKDKVTNVHLPKEKHDFGPNKRNAVYDFFAEVFKLDKKMLDESKVTIEPESAMYSFSEKGALLPEGAIRSFDKVAAYFDKKAYANLKSDASLEKKAIDWVASLELNDDKKAGFAVTAIYNHLRKVRDWHNEHPYTTIPEGINPLTGKPLSKLDREIIADSAMPKEVHERLMKDLRRVLTEEQIEQILDKYTVGKVAFTLKGYQAIVPNMTEEETAFVLEQLKLAREQAIDYKNMKQISAIFEIYKTKCEQYFNEHGRNWRQMFKEYVNKRNAEKKAQGKK</sequence>
<evidence type="ECO:0000256" key="5">
    <source>
        <dbReference type="SAM" id="SignalP"/>
    </source>
</evidence>
<dbReference type="SUPFAM" id="SSF53474">
    <property type="entry name" value="alpha/beta-Hydrolases"/>
    <property type="match status" value="1"/>
</dbReference>
<evidence type="ECO:0000313" key="6">
    <source>
        <dbReference type="EMBL" id="RGS82981.1"/>
    </source>
</evidence>
<accession>A0A395VV81</accession>
<feature type="signal peptide" evidence="5">
    <location>
        <begin position="1"/>
        <end position="20"/>
    </location>
</feature>
<evidence type="ECO:0000256" key="3">
    <source>
        <dbReference type="ARBA" id="ARBA00023295"/>
    </source>
</evidence>